<gene>
    <name evidence="1" type="ORF">ABDJ85_06590</name>
</gene>
<dbReference type="Proteomes" id="UP001495147">
    <property type="component" value="Unassembled WGS sequence"/>
</dbReference>
<protein>
    <submittedName>
        <fullName evidence="1">Uncharacterized protein</fullName>
    </submittedName>
</protein>
<dbReference type="RefSeq" id="WP_347703976.1">
    <property type="nucleotide sequence ID" value="NZ_JBDPZD010000002.1"/>
</dbReference>
<sequence length="241" mass="27767">MVVKQVKTWLVQRANASRWRGLQEWAESRRAEFQLHPEGIGFYIDQPGAKPGPLRVEWGPSQRDYIEGNELRMRLEMGLSPELQMMVVCRTLMDKLEAAVFEAYTDTLQTRLDTETPEEMRWLVMFPKFAPPEGRELRERLGFIGVHKDLLAAWVEGEFGDTLQRVLKEALPEGVPFLLMCLRGNLYLRVAMPEPELERVQALVRLLETAAREAHRIQGRIGEAMNWPTTMASTFQSTRPS</sequence>
<evidence type="ECO:0000313" key="1">
    <source>
        <dbReference type="EMBL" id="MEO3691133.1"/>
    </source>
</evidence>
<comment type="caution">
    <text evidence="1">The sequence shown here is derived from an EMBL/GenBank/DDBJ whole genome shotgun (WGS) entry which is preliminary data.</text>
</comment>
<proteinExistence type="predicted"/>
<name>A0ABV0G082_9BURK</name>
<reference evidence="1 2" key="1">
    <citation type="submission" date="2024-05" db="EMBL/GenBank/DDBJ databases">
        <title>Roseateles sp. DJS-2-20 16S ribosomal RNA gene Genome sequencing and assembly.</title>
        <authorList>
            <person name="Woo H."/>
        </authorList>
    </citation>
    <scope>NUCLEOTIDE SEQUENCE [LARGE SCALE GENOMIC DNA]</scope>
    <source>
        <strain evidence="1 2">DJS-2-20</strain>
    </source>
</reference>
<organism evidence="1 2">
    <name type="scientific">Roseateles paludis</name>
    <dbReference type="NCBI Taxonomy" id="3145238"/>
    <lineage>
        <taxon>Bacteria</taxon>
        <taxon>Pseudomonadati</taxon>
        <taxon>Pseudomonadota</taxon>
        <taxon>Betaproteobacteria</taxon>
        <taxon>Burkholderiales</taxon>
        <taxon>Sphaerotilaceae</taxon>
        <taxon>Roseateles</taxon>
    </lineage>
</organism>
<accession>A0ABV0G082</accession>
<keyword evidence="2" id="KW-1185">Reference proteome</keyword>
<dbReference type="EMBL" id="JBDPZD010000002">
    <property type="protein sequence ID" value="MEO3691133.1"/>
    <property type="molecule type" value="Genomic_DNA"/>
</dbReference>
<evidence type="ECO:0000313" key="2">
    <source>
        <dbReference type="Proteomes" id="UP001495147"/>
    </source>
</evidence>